<evidence type="ECO:0000313" key="1">
    <source>
        <dbReference type="EMBL" id="SMF80676.1"/>
    </source>
</evidence>
<keyword evidence="2" id="KW-1185">Reference proteome</keyword>
<evidence type="ECO:0000313" key="2">
    <source>
        <dbReference type="Proteomes" id="UP000192907"/>
    </source>
</evidence>
<dbReference type="OrthoDB" id="8918091at2"/>
<protein>
    <submittedName>
        <fullName evidence="1">Uncharacterized protein</fullName>
    </submittedName>
</protein>
<sequence>MVVDTPNLNELKEEITRDTAKALSKAAADAALAVREELPKKFTLRNGYVKRGIRYRKAYPDRPFAEVYSRDAFMTKQEDGGAFSKGSHRFAIPKGVRSSEKSLVPRAKKPRYILNNKDRIFKSSKNDPRNPNPGTEGIYMRIRNNKRLKLLYLLTGKKSYKPHWEFEETVEKEAMKGFREYMEWGV</sequence>
<organism evidence="1 2">
    <name type="scientific">Pseudobacteriovorax antillogorgiicola</name>
    <dbReference type="NCBI Taxonomy" id="1513793"/>
    <lineage>
        <taxon>Bacteria</taxon>
        <taxon>Pseudomonadati</taxon>
        <taxon>Bdellovibrionota</taxon>
        <taxon>Oligoflexia</taxon>
        <taxon>Oligoflexales</taxon>
        <taxon>Pseudobacteriovoracaceae</taxon>
        <taxon>Pseudobacteriovorax</taxon>
    </lineage>
</organism>
<accession>A0A1Y6CUM2</accession>
<proteinExistence type="predicted"/>
<dbReference type="AlphaFoldDB" id="A0A1Y6CUM2"/>
<dbReference type="EMBL" id="FWZT01000035">
    <property type="protein sequence ID" value="SMF80676.1"/>
    <property type="molecule type" value="Genomic_DNA"/>
</dbReference>
<name>A0A1Y6CUM2_9BACT</name>
<reference evidence="2" key="1">
    <citation type="submission" date="2017-04" db="EMBL/GenBank/DDBJ databases">
        <authorList>
            <person name="Varghese N."/>
            <person name="Submissions S."/>
        </authorList>
    </citation>
    <scope>NUCLEOTIDE SEQUENCE [LARGE SCALE GENOMIC DNA]</scope>
    <source>
        <strain evidence="2">RKEM611</strain>
    </source>
</reference>
<dbReference type="RefSeq" id="WP_132325661.1">
    <property type="nucleotide sequence ID" value="NZ_FWZT01000035.1"/>
</dbReference>
<dbReference type="Proteomes" id="UP000192907">
    <property type="component" value="Unassembled WGS sequence"/>
</dbReference>
<gene>
    <name evidence="1" type="ORF">SAMN06296036_13540</name>
</gene>